<evidence type="ECO:0000313" key="3">
    <source>
        <dbReference type="Proteomes" id="UP001158067"/>
    </source>
</evidence>
<comment type="caution">
    <text evidence="2">The sequence shown here is derived from an EMBL/GenBank/DDBJ whole genome shotgun (WGS) entry which is preliminary data.</text>
</comment>
<keyword evidence="1" id="KW-1133">Transmembrane helix</keyword>
<accession>A0ABY1QPL8</accession>
<evidence type="ECO:0000256" key="1">
    <source>
        <dbReference type="SAM" id="Phobius"/>
    </source>
</evidence>
<keyword evidence="3" id="KW-1185">Reference proteome</keyword>
<name>A0ABY1QPL8_9BACT</name>
<sequence length="56" mass="6161">MPRKNLRMMSDDSPTTQSPRLLGLLRKGFGSIAIVFPIFGGLNLLVECTFSIRHAG</sequence>
<dbReference type="Proteomes" id="UP001158067">
    <property type="component" value="Unassembled WGS sequence"/>
</dbReference>
<proteinExistence type="predicted"/>
<organism evidence="2 3">
    <name type="scientific">Neorhodopirellula lusitana</name>
    <dbReference type="NCBI Taxonomy" id="445327"/>
    <lineage>
        <taxon>Bacteria</taxon>
        <taxon>Pseudomonadati</taxon>
        <taxon>Planctomycetota</taxon>
        <taxon>Planctomycetia</taxon>
        <taxon>Pirellulales</taxon>
        <taxon>Pirellulaceae</taxon>
        <taxon>Neorhodopirellula</taxon>
    </lineage>
</organism>
<keyword evidence="1" id="KW-0812">Transmembrane</keyword>
<dbReference type="EMBL" id="FXUG01000023">
    <property type="protein sequence ID" value="SMP77342.1"/>
    <property type="molecule type" value="Genomic_DNA"/>
</dbReference>
<feature type="transmembrane region" description="Helical" evidence="1">
    <location>
        <begin position="28"/>
        <end position="46"/>
    </location>
</feature>
<gene>
    <name evidence="2" type="ORF">SAMN06265222_1233</name>
</gene>
<evidence type="ECO:0000313" key="2">
    <source>
        <dbReference type="EMBL" id="SMP77342.1"/>
    </source>
</evidence>
<protein>
    <submittedName>
        <fullName evidence="2">Uncharacterized protein</fullName>
    </submittedName>
</protein>
<keyword evidence="1" id="KW-0472">Membrane</keyword>
<reference evidence="2 3" key="1">
    <citation type="submission" date="2017-05" db="EMBL/GenBank/DDBJ databases">
        <authorList>
            <person name="Varghese N."/>
            <person name="Submissions S."/>
        </authorList>
    </citation>
    <scope>NUCLEOTIDE SEQUENCE [LARGE SCALE GENOMIC DNA]</scope>
    <source>
        <strain evidence="2 3">DSM 25457</strain>
    </source>
</reference>